<comment type="caution">
    <text evidence="1">The sequence shown here is derived from an EMBL/GenBank/DDBJ whole genome shotgun (WGS) entry which is preliminary data.</text>
</comment>
<dbReference type="EMBL" id="JARDXE010000017">
    <property type="protein sequence ID" value="MDE8648057.1"/>
    <property type="molecule type" value="Genomic_DNA"/>
</dbReference>
<evidence type="ECO:0000313" key="1">
    <source>
        <dbReference type="EMBL" id="MDE8648057.1"/>
    </source>
</evidence>
<name>A0AAW6LSB2_RHOSG</name>
<gene>
    <name evidence="1" type="ORF">PXH69_24060</name>
</gene>
<reference evidence="1" key="1">
    <citation type="submission" date="2023-02" db="EMBL/GenBank/DDBJ databases">
        <title>A novel hydrolase synthesized by Rhodococcus erythropolis HQ is responsible for the detoxification of Zearalenone.</title>
        <authorList>
            <person name="Hu J."/>
            <person name="Xu J."/>
        </authorList>
    </citation>
    <scope>NUCLEOTIDE SEQUENCE</scope>
    <source>
        <strain evidence="1">HQ</strain>
    </source>
</reference>
<accession>A0AAW6LSB2</accession>
<dbReference type="AlphaFoldDB" id="A0AAW6LSB2"/>
<evidence type="ECO:0000313" key="2">
    <source>
        <dbReference type="Proteomes" id="UP001217325"/>
    </source>
</evidence>
<sequence length="148" mass="16267">MAHDAPSRLYAATEQGRYGFRAFVHAYMLGMYQRTFAVLSAANGMSDPAMDYPHAVHMADSETRNFIKTLEDKGGEACLVHVADLKELLADYGKLKADAEKRATPAYQPPKNTGHGWVYPREDGVRMRCGGPRLCSVCAAQATRKAAE</sequence>
<protein>
    <submittedName>
        <fullName evidence="1">Uncharacterized protein</fullName>
    </submittedName>
</protein>
<organism evidence="1 2">
    <name type="scientific">Rhodococcus qingshengii</name>
    <dbReference type="NCBI Taxonomy" id="334542"/>
    <lineage>
        <taxon>Bacteria</taxon>
        <taxon>Bacillati</taxon>
        <taxon>Actinomycetota</taxon>
        <taxon>Actinomycetes</taxon>
        <taxon>Mycobacteriales</taxon>
        <taxon>Nocardiaceae</taxon>
        <taxon>Rhodococcus</taxon>
        <taxon>Rhodococcus erythropolis group</taxon>
    </lineage>
</organism>
<proteinExistence type="predicted"/>
<dbReference type="RefSeq" id="WP_275232294.1">
    <property type="nucleotide sequence ID" value="NZ_JARDXE010000017.1"/>
</dbReference>
<dbReference type="Proteomes" id="UP001217325">
    <property type="component" value="Unassembled WGS sequence"/>
</dbReference>